<dbReference type="Pfam" id="PF13083">
    <property type="entry name" value="KH_KhpA-B"/>
    <property type="match status" value="1"/>
</dbReference>
<feature type="region of interest" description="Disordered" evidence="1">
    <location>
        <begin position="185"/>
        <end position="223"/>
    </location>
</feature>
<dbReference type="Pfam" id="PF01424">
    <property type="entry name" value="R3H"/>
    <property type="match status" value="1"/>
</dbReference>
<comment type="caution">
    <text evidence="3">The sequence shown here is derived from an EMBL/GenBank/DDBJ whole genome shotgun (WGS) entry which is preliminary data.</text>
</comment>
<dbReference type="InterPro" id="IPR039247">
    <property type="entry name" value="KhpB"/>
</dbReference>
<feature type="domain" description="R3H" evidence="2">
    <location>
        <begin position="114"/>
        <end position="180"/>
    </location>
</feature>
<dbReference type="InterPro" id="IPR001374">
    <property type="entry name" value="R3H_dom"/>
</dbReference>
<dbReference type="InterPro" id="IPR038008">
    <property type="entry name" value="Jag_KH"/>
</dbReference>
<sequence length="223" mass="25473">MKDNMENEYESVSDIARSERSAEERPSEEECIRAEAKVADFINGLLEHMRIRADAEITREDENIRIKISGEDAGAVIGYRGEVLDAVQYLALWIANKSVKEFIRVSIDAEGYRERRKETLKHLAERLARKAVKTGRREVLEPMNPFDRRIIHTALQNYEGVQTESEGEGKDRHVVIIPKVERSNRPKSGISEITDHRYGTTASFRRKGAGKGKTYGAPRKKPY</sequence>
<dbReference type="InterPro" id="IPR015946">
    <property type="entry name" value="KH_dom-like_a/b"/>
</dbReference>
<proteinExistence type="predicted"/>
<dbReference type="InterPro" id="IPR034079">
    <property type="entry name" value="R3H_KhpB"/>
</dbReference>
<dbReference type="Gene3D" id="3.30.300.20">
    <property type="match status" value="1"/>
</dbReference>
<evidence type="ECO:0000256" key="1">
    <source>
        <dbReference type="SAM" id="MobiDB-lite"/>
    </source>
</evidence>
<dbReference type="Proteomes" id="UP000824094">
    <property type="component" value="Unassembled WGS sequence"/>
</dbReference>
<dbReference type="NCBIfam" id="NF041568">
    <property type="entry name" value="Jag_EloR"/>
    <property type="match status" value="1"/>
</dbReference>
<dbReference type="EMBL" id="DVNF01000038">
    <property type="protein sequence ID" value="HIU59975.1"/>
    <property type="molecule type" value="Genomic_DNA"/>
</dbReference>
<evidence type="ECO:0000259" key="2">
    <source>
        <dbReference type="PROSITE" id="PS51061"/>
    </source>
</evidence>
<dbReference type="AlphaFoldDB" id="A0A9D1SHB3"/>
<gene>
    <name evidence="3" type="ORF">IAB05_01135</name>
</gene>
<dbReference type="PROSITE" id="PS51061">
    <property type="entry name" value="R3H"/>
    <property type="match status" value="1"/>
</dbReference>
<reference evidence="3" key="2">
    <citation type="journal article" date="2021" name="PeerJ">
        <title>Extensive microbial diversity within the chicken gut microbiome revealed by metagenomics and culture.</title>
        <authorList>
            <person name="Gilroy R."/>
            <person name="Ravi A."/>
            <person name="Getino M."/>
            <person name="Pursley I."/>
            <person name="Horton D.L."/>
            <person name="Alikhan N.F."/>
            <person name="Baker D."/>
            <person name="Gharbi K."/>
            <person name="Hall N."/>
            <person name="Watson M."/>
            <person name="Adriaenssens E.M."/>
            <person name="Foster-Nyarko E."/>
            <person name="Jarju S."/>
            <person name="Secka A."/>
            <person name="Antonio M."/>
            <person name="Oren A."/>
            <person name="Chaudhuri R.R."/>
            <person name="La Ragione R."/>
            <person name="Hildebrand F."/>
            <person name="Pallen M.J."/>
        </authorList>
    </citation>
    <scope>NUCLEOTIDE SEQUENCE</scope>
    <source>
        <strain evidence="3">18911</strain>
    </source>
</reference>
<reference evidence="3" key="1">
    <citation type="submission" date="2020-10" db="EMBL/GenBank/DDBJ databases">
        <authorList>
            <person name="Gilroy R."/>
        </authorList>
    </citation>
    <scope>NUCLEOTIDE SEQUENCE</scope>
    <source>
        <strain evidence="3">18911</strain>
    </source>
</reference>
<feature type="region of interest" description="Disordered" evidence="1">
    <location>
        <begin position="1"/>
        <end position="28"/>
    </location>
</feature>
<evidence type="ECO:0000313" key="4">
    <source>
        <dbReference type="Proteomes" id="UP000824094"/>
    </source>
</evidence>
<organism evidence="3 4">
    <name type="scientific">Candidatus Stercoripulliclostridium merdigallinarum</name>
    <dbReference type="NCBI Taxonomy" id="2840951"/>
    <lineage>
        <taxon>Bacteria</taxon>
        <taxon>Bacillati</taxon>
        <taxon>Bacillota</taxon>
        <taxon>Clostridia</taxon>
        <taxon>Eubacteriales</taxon>
        <taxon>Candidatus Stercoripulliclostridium</taxon>
    </lineage>
</organism>
<dbReference type="SMART" id="SM00393">
    <property type="entry name" value="R3H"/>
    <property type="match status" value="1"/>
</dbReference>
<dbReference type="GO" id="GO:0003723">
    <property type="term" value="F:RNA binding"/>
    <property type="evidence" value="ECO:0007669"/>
    <property type="project" value="InterPro"/>
</dbReference>
<dbReference type="Gene3D" id="3.30.1370.50">
    <property type="entry name" value="R3H-like domain"/>
    <property type="match status" value="1"/>
</dbReference>
<accession>A0A9D1SHB3</accession>
<dbReference type="InterPro" id="IPR036867">
    <property type="entry name" value="R3H_dom_sf"/>
</dbReference>
<dbReference type="PANTHER" id="PTHR35800:SF1">
    <property type="entry name" value="RNA-BINDING PROTEIN KHPB"/>
    <property type="match status" value="1"/>
</dbReference>
<dbReference type="CDD" id="cd02414">
    <property type="entry name" value="KH-II_Jag"/>
    <property type="match status" value="1"/>
</dbReference>
<dbReference type="SUPFAM" id="SSF82708">
    <property type="entry name" value="R3H domain"/>
    <property type="match status" value="1"/>
</dbReference>
<dbReference type="PANTHER" id="PTHR35800">
    <property type="entry name" value="PROTEIN JAG"/>
    <property type="match status" value="1"/>
</dbReference>
<feature type="compositionally biased region" description="Acidic residues" evidence="1">
    <location>
        <begin position="1"/>
        <end position="11"/>
    </location>
</feature>
<dbReference type="CDD" id="cd02644">
    <property type="entry name" value="R3H_jag"/>
    <property type="match status" value="1"/>
</dbReference>
<feature type="compositionally biased region" description="Basic and acidic residues" evidence="1">
    <location>
        <begin position="16"/>
        <end position="28"/>
    </location>
</feature>
<evidence type="ECO:0000313" key="3">
    <source>
        <dbReference type="EMBL" id="HIU59975.1"/>
    </source>
</evidence>
<name>A0A9D1SHB3_9FIRM</name>
<protein>
    <submittedName>
        <fullName evidence="3">KH domain-containing protein</fullName>
    </submittedName>
</protein>